<sequence>MPFQHTAENSSPTSVEAHSHDFLTTDWIKVAQLRQFVENECHHRVSTSYPPKSTPTRVKGKREVLETVSDSEDEGARVKSESTDTGSHSVVDISSDSEEEVVQKNQGICSFAPSTTLIPRLTYTTGEDTRSSSPLPPSSDVSSLSAPSIALPRYPTTYSVPPLPPPIPVVKTATSSNTGEAASKKPVSRKWKVNEVDLANVITTARARKAPKRADPDL</sequence>
<organism evidence="2 3">
    <name type="scientific">Favolaschia claudopus</name>
    <dbReference type="NCBI Taxonomy" id="2862362"/>
    <lineage>
        <taxon>Eukaryota</taxon>
        <taxon>Fungi</taxon>
        <taxon>Dikarya</taxon>
        <taxon>Basidiomycota</taxon>
        <taxon>Agaricomycotina</taxon>
        <taxon>Agaricomycetes</taxon>
        <taxon>Agaricomycetidae</taxon>
        <taxon>Agaricales</taxon>
        <taxon>Marasmiineae</taxon>
        <taxon>Mycenaceae</taxon>
        <taxon>Favolaschia</taxon>
    </lineage>
</organism>
<keyword evidence="3" id="KW-1185">Reference proteome</keyword>
<feature type="compositionally biased region" description="Polar residues" evidence="1">
    <location>
        <begin position="46"/>
        <end position="56"/>
    </location>
</feature>
<feature type="region of interest" description="Disordered" evidence="1">
    <location>
        <begin position="169"/>
        <end position="189"/>
    </location>
</feature>
<proteinExistence type="predicted"/>
<reference evidence="2 3" key="1">
    <citation type="journal article" date="2024" name="J Genomics">
        <title>Draft genome sequencing and assembly of Favolaschia claudopus CIRM-BRFM 2984 isolated from oak limbs.</title>
        <authorList>
            <person name="Navarro D."/>
            <person name="Drula E."/>
            <person name="Chaduli D."/>
            <person name="Cazenave R."/>
            <person name="Ahrendt S."/>
            <person name="Wang J."/>
            <person name="Lipzen A."/>
            <person name="Daum C."/>
            <person name="Barry K."/>
            <person name="Grigoriev I.V."/>
            <person name="Favel A."/>
            <person name="Rosso M.N."/>
            <person name="Martin F."/>
        </authorList>
    </citation>
    <scope>NUCLEOTIDE SEQUENCE [LARGE SCALE GENOMIC DNA]</scope>
    <source>
        <strain evidence="2 3">CIRM-BRFM 2984</strain>
    </source>
</reference>
<dbReference type="Proteomes" id="UP001362999">
    <property type="component" value="Unassembled WGS sequence"/>
</dbReference>
<feature type="region of interest" description="Disordered" evidence="1">
    <location>
        <begin position="125"/>
        <end position="146"/>
    </location>
</feature>
<dbReference type="AlphaFoldDB" id="A0AAW0AUU0"/>
<dbReference type="EMBL" id="JAWWNJ010000049">
    <property type="protein sequence ID" value="KAK7016900.1"/>
    <property type="molecule type" value="Genomic_DNA"/>
</dbReference>
<evidence type="ECO:0000256" key="1">
    <source>
        <dbReference type="SAM" id="MobiDB-lite"/>
    </source>
</evidence>
<gene>
    <name evidence="2" type="ORF">R3P38DRAFT_3360985</name>
</gene>
<comment type="caution">
    <text evidence="2">The sequence shown here is derived from an EMBL/GenBank/DDBJ whole genome shotgun (WGS) entry which is preliminary data.</text>
</comment>
<evidence type="ECO:0000313" key="3">
    <source>
        <dbReference type="Proteomes" id="UP001362999"/>
    </source>
</evidence>
<accession>A0AAW0AUU0</accession>
<name>A0AAW0AUU0_9AGAR</name>
<evidence type="ECO:0000313" key="2">
    <source>
        <dbReference type="EMBL" id="KAK7016900.1"/>
    </source>
</evidence>
<protein>
    <submittedName>
        <fullName evidence="2">Uncharacterized protein</fullName>
    </submittedName>
</protein>
<feature type="region of interest" description="Disordered" evidence="1">
    <location>
        <begin position="45"/>
        <end position="97"/>
    </location>
</feature>